<dbReference type="CDD" id="cd00610">
    <property type="entry name" value="OAT_like"/>
    <property type="match status" value="1"/>
</dbReference>
<organism evidence="11 12">
    <name type="scientific">Sinorhizobium fredii (strain HH103)</name>
    <dbReference type="NCBI Taxonomy" id="1117943"/>
    <lineage>
        <taxon>Bacteria</taxon>
        <taxon>Pseudomonadati</taxon>
        <taxon>Pseudomonadota</taxon>
        <taxon>Alphaproteobacteria</taxon>
        <taxon>Hyphomicrobiales</taxon>
        <taxon>Rhizobiaceae</taxon>
        <taxon>Sinorhizobium/Ensifer group</taxon>
        <taxon>Sinorhizobium</taxon>
    </lineage>
</organism>
<dbReference type="InterPro" id="IPR005814">
    <property type="entry name" value="Aminotrans_3"/>
</dbReference>
<comment type="function">
    <text evidence="10">Catalyzes the transfer of the alpha-amino group from S-adenosyl-L-methionine (SAM) to 7-keto-8-aminopelargonic acid (KAPA) to form 7,8-diaminopelargonic acid (DAPA). It is the only aminotransferase known to utilize SAM as an amino donor.</text>
</comment>
<protein>
    <recommendedName>
        <fullName evidence="10">Adenosylmethionine-8-amino-7-oxononanoate aminotransferase</fullName>
        <ecNumber evidence="10">2.6.1.62</ecNumber>
    </recommendedName>
    <alternativeName>
        <fullName evidence="10">7,8-diamino-pelargonic acid aminotransferase</fullName>
        <shortName evidence="10">DAPA AT</shortName>
        <shortName evidence="10">DAPA aminotransferase</shortName>
    </alternativeName>
    <alternativeName>
        <fullName evidence="10">7,8-diaminononanoate synthase</fullName>
        <shortName evidence="10">DANS</shortName>
    </alternativeName>
    <alternativeName>
        <fullName evidence="10">Diaminopelargonic acid synthase</fullName>
    </alternativeName>
</protein>
<comment type="subunit">
    <text evidence="10">Homodimer.</text>
</comment>
<comment type="catalytic activity">
    <reaction evidence="9 10">
        <text>(8S)-8-amino-7-oxononanoate + S-adenosyl-L-methionine = S-adenosyl-4-methylsulfanyl-2-oxobutanoate + (7R,8S)-7,8-diammoniononanoate</text>
        <dbReference type="Rhea" id="RHEA:16861"/>
        <dbReference type="ChEBI" id="CHEBI:16490"/>
        <dbReference type="ChEBI" id="CHEBI:59789"/>
        <dbReference type="ChEBI" id="CHEBI:149468"/>
        <dbReference type="ChEBI" id="CHEBI:149469"/>
        <dbReference type="EC" id="2.6.1.62"/>
    </reaction>
</comment>
<dbReference type="GO" id="GO:0006526">
    <property type="term" value="P:L-arginine biosynthetic process"/>
    <property type="evidence" value="ECO:0007669"/>
    <property type="project" value="UniProtKB-KW"/>
</dbReference>
<dbReference type="Gene3D" id="3.90.1150.10">
    <property type="entry name" value="Aspartate Aminotransferase, domain 1"/>
    <property type="match status" value="1"/>
</dbReference>
<dbReference type="EC" id="2.6.1.62" evidence="10"/>
<dbReference type="InterPro" id="IPR015424">
    <property type="entry name" value="PyrdxlP-dep_Trfase"/>
</dbReference>
<evidence type="ECO:0000256" key="10">
    <source>
        <dbReference type="HAMAP-Rule" id="MF_00834"/>
    </source>
</evidence>
<comment type="cofactor">
    <cofactor evidence="1 10">
        <name>pyridoxal 5'-phosphate</name>
        <dbReference type="ChEBI" id="CHEBI:597326"/>
    </cofactor>
</comment>
<evidence type="ECO:0000256" key="9">
    <source>
        <dbReference type="ARBA" id="ARBA00048449"/>
    </source>
</evidence>
<dbReference type="GO" id="GO:0009102">
    <property type="term" value="P:biotin biosynthetic process"/>
    <property type="evidence" value="ECO:0007669"/>
    <property type="project" value="UniProtKB-UniRule"/>
</dbReference>
<dbReference type="FunFam" id="3.40.640.10:FF:000004">
    <property type="entry name" value="Acetylornithine aminotransferase"/>
    <property type="match status" value="1"/>
</dbReference>
<reference evidence="11 12" key="1">
    <citation type="journal article" date="2012" name="J. Bacteriol.">
        <title>Genome sequence of the soybean symbiont Sinorhizobium fredii HH103.</title>
        <authorList>
            <person name="Weidner S."/>
            <person name="Becker A."/>
            <person name="Bonilla I."/>
            <person name="Jaenicke S."/>
            <person name="Lloret J."/>
            <person name="Margaret I."/>
            <person name="Puhler A."/>
            <person name="Ruiz-Sainz J.E."/>
            <person name="Schneiker-Bekel S."/>
            <person name="Szczepanowski R."/>
            <person name="Vinardell J.M."/>
            <person name="Zehner S."/>
            <person name="Gottfert M."/>
        </authorList>
    </citation>
    <scope>NUCLEOTIDE SEQUENCE [LARGE SCALE GENOMIC DNA]</scope>
    <source>
        <strain evidence="11 12">HH103</strain>
    </source>
</reference>
<dbReference type="RefSeq" id="WP_014329305.1">
    <property type="nucleotide sequence ID" value="NC_016812.1"/>
</dbReference>
<dbReference type="InterPro" id="IPR015422">
    <property type="entry name" value="PyrdxlP-dep_Trfase_small"/>
</dbReference>
<feature type="site" description="Participates in the substrate recognition with KAPA and in a stacking interaction with the adenine ring of SAM" evidence="10">
    <location>
        <position position="10"/>
    </location>
</feature>
<evidence type="ECO:0000256" key="8">
    <source>
        <dbReference type="ARBA" id="ARBA00022898"/>
    </source>
</evidence>
<feature type="binding site" evidence="10">
    <location>
        <position position="231"/>
    </location>
    <ligand>
        <name>pyridoxal 5'-phosphate</name>
        <dbReference type="ChEBI" id="CHEBI:597326"/>
    </ligand>
</feature>
<feature type="modified residue" description="N6-(pyridoxal phosphate)lysine" evidence="10">
    <location>
        <position position="260"/>
    </location>
</feature>
<comment type="subcellular location">
    <subcellularLocation>
        <location evidence="10">Cytoplasm</location>
    </subcellularLocation>
</comment>
<dbReference type="Gene3D" id="3.40.640.10">
    <property type="entry name" value="Type I PLP-dependent aspartate aminotransferase-like (Major domain)"/>
    <property type="match status" value="1"/>
</dbReference>
<dbReference type="HAMAP" id="MF_00834">
    <property type="entry name" value="BioA"/>
    <property type="match status" value="1"/>
</dbReference>
<evidence type="ECO:0000256" key="1">
    <source>
        <dbReference type="ARBA" id="ARBA00001933"/>
    </source>
</evidence>
<dbReference type="SUPFAM" id="SSF53383">
    <property type="entry name" value="PLP-dependent transferases"/>
    <property type="match status" value="1"/>
</dbReference>
<dbReference type="InterPro" id="IPR005815">
    <property type="entry name" value="BioA"/>
</dbReference>
<dbReference type="KEGG" id="sfh:SFHH103_02372"/>
<keyword evidence="3" id="KW-0055">Arginine biosynthesis</keyword>
<proteinExistence type="inferred from homology"/>
<keyword evidence="5 10" id="KW-0808">Transferase</keyword>
<dbReference type="STRING" id="1117943.SFHH103_02372"/>
<keyword evidence="7 10" id="KW-0093">Biotin biosynthesis</keyword>
<dbReference type="Proteomes" id="UP000007735">
    <property type="component" value="Chromosome"/>
</dbReference>
<dbReference type="PANTHER" id="PTHR42684">
    <property type="entry name" value="ADENOSYLMETHIONINE-8-AMINO-7-OXONONANOATE AMINOTRANSFERASE"/>
    <property type="match status" value="1"/>
</dbReference>
<keyword evidence="8 10" id="KW-0663">Pyridoxal phosphate</keyword>
<comment type="pathway">
    <text evidence="2 10">Cofactor biosynthesis; biotin biosynthesis; 7,8-diaminononanoate from 8-amino-7-oxononanoate (SAM route): step 1/1.</text>
</comment>
<dbReference type="eggNOG" id="COG0161">
    <property type="taxonomic scope" value="Bacteria"/>
</dbReference>
<dbReference type="HOGENOM" id="CLU_016922_4_3_5"/>
<keyword evidence="6 10" id="KW-0949">S-adenosyl-L-methionine</keyword>
<feature type="binding site" evidence="10">
    <location>
        <position position="45"/>
    </location>
    <ligand>
        <name>substrate</name>
    </ligand>
</feature>
<keyword evidence="3" id="KW-0028">Amino-acid biosynthesis</keyword>
<dbReference type="InterPro" id="IPR015421">
    <property type="entry name" value="PyrdxlP-dep_Trfase_major"/>
</dbReference>
<dbReference type="PATRIC" id="fig|380.5.peg.2524"/>
<keyword evidence="4 10" id="KW-0032">Aminotransferase</keyword>
<dbReference type="UniPathway" id="UPA00078">
    <property type="reaction ID" value="UER00160"/>
</dbReference>
<feature type="binding site" evidence="10">
    <location>
        <position position="384"/>
    </location>
    <ligand>
        <name>substrate</name>
    </ligand>
</feature>
<evidence type="ECO:0000256" key="5">
    <source>
        <dbReference type="ARBA" id="ARBA00022679"/>
    </source>
</evidence>
<dbReference type="EMBL" id="HE616890">
    <property type="protein sequence ID" value="CCE96867.1"/>
    <property type="molecule type" value="Genomic_DNA"/>
</dbReference>
<evidence type="ECO:0000313" key="11">
    <source>
        <dbReference type="EMBL" id="CCE96867.1"/>
    </source>
</evidence>
<feature type="binding site" evidence="10">
    <location>
        <position position="260"/>
    </location>
    <ligand>
        <name>substrate</name>
    </ligand>
</feature>
<dbReference type="GO" id="GO:0004015">
    <property type="term" value="F:adenosylmethionine-8-amino-7-oxononanoate transaminase activity"/>
    <property type="evidence" value="ECO:0007669"/>
    <property type="project" value="UniProtKB-UniRule"/>
</dbReference>
<evidence type="ECO:0000256" key="7">
    <source>
        <dbReference type="ARBA" id="ARBA00022756"/>
    </source>
</evidence>
<dbReference type="NCBIfam" id="NF004624">
    <property type="entry name" value="PRK05964.1"/>
    <property type="match status" value="1"/>
</dbReference>
<comment type="similarity">
    <text evidence="10">Belongs to the class-III pyridoxal-phosphate-dependent aminotransferase family. BioA subfamily.</text>
</comment>
<evidence type="ECO:0000256" key="4">
    <source>
        <dbReference type="ARBA" id="ARBA00022576"/>
    </source>
</evidence>
<dbReference type="AlphaFoldDB" id="G9A9E6"/>
<feature type="binding site" evidence="10">
    <location>
        <begin position="105"/>
        <end position="106"/>
    </location>
    <ligand>
        <name>pyridoxal 5'-phosphate</name>
        <dbReference type="ChEBI" id="CHEBI:597326"/>
    </ligand>
</feature>
<sequence length="422" mass="45962">MSGSPVWHPFTQHALEPAMKRIVRTDGAYLIDEEGARILDAISSWWVITHGHRHPSIMEAIRRATETYDQVIFAEYTHAPAEELARDLIEIAPAGLRHVFYSDSGSTAVEVALKMALGYFHNIGAPRSRICVMEHSYHGDTIGTMSVGERGVFNAAYEPLLFAVDRLPFPEAGREQETLDAFEAFCASGQVAALLVEPLVLGAGGMKIYPAIVLAELKRIAERHGSLLIADEVMTGWGRTGTLFACEQAAIAPDILCTSKGLTGGALPLAATLCTAEIFDAHLSTDRRRTFFHSSSYTANPIACAAAVANLAVWKAEPVGERIEALATKHRRHLQRFGADSLFRNVRQTGTIAALDLCVPAGGYLSEVGPRLRAFFRERQLLIRPLGNVIYLMPPYCVTDADLDRAYDAIDAAAAAFNAGRL</sequence>
<gene>
    <name evidence="10 11" type="primary">bioA</name>
    <name evidence="11" type="ordered locus">SFHH103_02372</name>
</gene>
<accession>G9A9E6</accession>
<dbReference type="NCBIfam" id="TIGR00508">
    <property type="entry name" value="bioA"/>
    <property type="match status" value="1"/>
</dbReference>
<evidence type="ECO:0000256" key="3">
    <source>
        <dbReference type="ARBA" id="ARBA00022571"/>
    </source>
</evidence>
<dbReference type="PANTHER" id="PTHR42684:SF17">
    <property type="entry name" value="ADENOSYLMETHIONINE-8-AMINO-7-OXONONANOATE AMINOTRANSFERASE"/>
    <property type="match status" value="1"/>
</dbReference>
<feature type="binding site" evidence="10">
    <location>
        <position position="294"/>
    </location>
    <ligand>
        <name>substrate</name>
    </ligand>
</feature>
<feature type="binding site" evidence="10">
    <location>
        <position position="137"/>
    </location>
    <ligand>
        <name>substrate</name>
    </ligand>
</feature>
<feature type="binding site" evidence="10">
    <location>
        <begin position="295"/>
        <end position="296"/>
    </location>
    <ligand>
        <name>pyridoxal 5'-phosphate</name>
        <dbReference type="ChEBI" id="CHEBI:597326"/>
    </ligand>
</feature>
<dbReference type="GO" id="GO:0005737">
    <property type="term" value="C:cytoplasm"/>
    <property type="evidence" value="ECO:0007669"/>
    <property type="project" value="UniProtKB-SubCell"/>
</dbReference>
<evidence type="ECO:0000256" key="6">
    <source>
        <dbReference type="ARBA" id="ARBA00022691"/>
    </source>
</evidence>
<dbReference type="GO" id="GO:0030170">
    <property type="term" value="F:pyridoxal phosphate binding"/>
    <property type="evidence" value="ECO:0007669"/>
    <property type="project" value="UniProtKB-UniRule"/>
</dbReference>
<evidence type="ECO:0000313" key="12">
    <source>
        <dbReference type="Proteomes" id="UP000007735"/>
    </source>
</evidence>
<dbReference type="Pfam" id="PF00202">
    <property type="entry name" value="Aminotran_3"/>
    <property type="match status" value="1"/>
</dbReference>
<keyword evidence="10" id="KW-0963">Cytoplasm</keyword>
<name>G9A9E6_SINF1</name>
<evidence type="ECO:0000256" key="2">
    <source>
        <dbReference type="ARBA" id="ARBA00005063"/>
    </source>
</evidence>